<dbReference type="AlphaFoldDB" id="X8AEB3"/>
<organism evidence="2">
    <name type="scientific">Mycobacterium xenopi 4042</name>
    <dbReference type="NCBI Taxonomy" id="1299334"/>
    <lineage>
        <taxon>Bacteria</taxon>
        <taxon>Bacillati</taxon>
        <taxon>Actinomycetota</taxon>
        <taxon>Actinomycetes</taxon>
        <taxon>Mycobacteriales</taxon>
        <taxon>Mycobacteriaceae</taxon>
        <taxon>Mycobacterium</taxon>
    </lineage>
</organism>
<reference evidence="2" key="1">
    <citation type="submission" date="2014-01" db="EMBL/GenBank/DDBJ databases">
        <authorList>
            <person name="Brown-Elliot B."/>
            <person name="Wallace R."/>
            <person name="Lenaerts A."/>
            <person name="Ordway D."/>
            <person name="DeGroote M.A."/>
            <person name="Parker T."/>
            <person name="Sizemore C."/>
            <person name="Tallon L.J."/>
            <person name="Sadzewicz L.K."/>
            <person name="Sengamalay N."/>
            <person name="Fraser C.M."/>
            <person name="Hine E."/>
            <person name="Shefchek K.A."/>
            <person name="Das S.P."/>
            <person name="Tettelin H."/>
        </authorList>
    </citation>
    <scope>NUCLEOTIDE SEQUENCE [LARGE SCALE GENOMIC DNA]</scope>
    <source>
        <strain evidence="2">4042</strain>
    </source>
</reference>
<feature type="compositionally biased region" description="Polar residues" evidence="1">
    <location>
        <begin position="1"/>
        <end position="19"/>
    </location>
</feature>
<name>X8AEB3_MYCXE</name>
<accession>X8AEB3</accession>
<dbReference type="EMBL" id="JAOB01000060">
    <property type="protein sequence ID" value="EUA30257.1"/>
    <property type="molecule type" value="Genomic_DNA"/>
</dbReference>
<proteinExistence type="predicted"/>
<comment type="caution">
    <text evidence="2">The sequence shown here is derived from an EMBL/GenBank/DDBJ whole genome shotgun (WGS) entry which is preliminary data.</text>
</comment>
<gene>
    <name evidence="2" type="ORF">I553_4514</name>
</gene>
<feature type="compositionally biased region" description="Low complexity" evidence="1">
    <location>
        <begin position="21"/>
        <end position="41"/>
    </location>
</feature>
<protein>
    <submittedName>
        <fullName evidence="2">Uncharacterized protein</fullName>
    </submittedName>
</protein>
<evidence type="ECO:0000313" key="2">
    <source>
        <dbReference type="EMBL" id="EUA30257.1"/>
    </source>
</evidence>
<sequence length="41" mass="3835">MAASSRFTASKTGPPTSGIHSAVKPSSSNSAAASADSAGSP</sequence>
<evidence type="ECO:0000256" key="1">
    <source>
        <dbReference type="SAM" id="MobiDB-lite"/>
    </source>
</evidence>
<feature type="region of interest" description="Disordered" evidence="1">
    <location>
        <begin position="1"/>
        <end position="41"/>
    </location>
</feature>